<sequence>MNQALVELVLHAVNEKYVSEKAFYREKLGISAQSWDRWKKGEQGLKYENIQILANLFTDYEWMLVQKVVRNAEILTDVMQNPVGEYIFLKYQISQTWLNNGIARVEWGQTDENEEASLRKSNTVILRLVVDYHFWGYNDIIEFRLPGVIQQQIGHDQVRLLQWIDDQSDRLREASNKE</sequence>
<dbReference type="KEGG" id="abae:CL176_01505"/>
<gene>
    <name evidence="1" type="ORF">CL176_01505</name>
</gene>
<dbReference type="EMBL" id="CP023434">
    <property type="protein sequence ID" value="AXY24797.1"/>
    <property type="molecule type" value="Genomic_DNA"/>
</dbReference>
<organism evidence="1 2">
    <name type="scientific">Suicoccus acidiformans</name>
    <dbReference type="NCBI Taxonomy" id="2036206"/>
    <lineage>
        <taxon>Bacteria</taxon>
        <taxon>Bacillati</taxon>
        <taxon>Bacillota</taxon>
        <taxon>Bacilli</taxon>
        <taxon>Lactobacillales</taxon>
        <taxon>Aerococcaceae</taxon>
        <taxon>Suicoccus</taxon>
    </lineage>
</organism>
<accession>A0A347WI90</accession>
<dbReference type="AlphaFoldDB" id="A0A347WI90"/>
<dbReference type="OrthoDB" id="2187056at2"/>
<protein>
    <submittedName>
        <fullName evidence="1">Uncharacterized protein</fullName>
    </submittedName>
</protein>
<keyword evidence="2" id="KW-1185">Reference proteome</keyword>
<evidence type="ECO:0000313" key="1">
    <source>
        <dbReference type="EMBL" id="AXY24797.1"/>
    </source>
</evidence>
<evidence type="ECO:0000313" key="2">
    <source>
        <dbReference type="Proteomes" id="UP000263232"/>
    </source>
</evidence>
<reference evidence="1 2" key="1">
    <citation type="submission" date="2017-09" db="EMBL/GenBank/DDBJ databases">
        <title>Complete genome sequence of Oxytococcus suis strain ZY16052.</title>
        <authorList>
            <person name="Li F."/>
        </authorList>
    </citation>
    <scope>NUCLEOTIDE SEQUENCE [LARGE SCALE GENOMIC DNA]</scope>
    <source>
        <strain evidence="1 2">ZY16052</strain>
    </source>
</reference>
<name>A0A347WI90_9LACT</name>
<proteinExistence type="predicted"/>
<dbReference type="RefSeq" id="WP_118989721.1">
    <property type="nucleotide sequence ID" value="NZ_CP023434.1"/>
</dbReference>
<dbReference type="Proteomes" id="UP000263232">
    <property type="component" value="Chromosome"/>
</dbReference>